<comment type="caution">
    <text evidence="1">The sequence shown here is derived from an EMBL/GenBank/DDBJ whole genome shotgun (WGS) entry which is preliminary data.</text>
</comment>
<dbReference type="AlphaFoldDB" id="A0AAN4VYC7"/>
<name>A0AAN4VYC7_9BACT</name>
<reference evidence="1 2" key="1">
    <citation type="submission" date="2021-12" db="EMBL/GenBank/DDBJ databases">
        <title>Genome sequencing of bacteria with rrn-lacking chromosome and rrn-plasmid.</title>
        <authorList>
            <person name="Anda M."/>
            <person name="Iwasaki W."/>
        </authorList>
    </citation>
    <scope>NUCLEOTIDE SEQUENCE [LARGE SCALE GENOMIC DNA]</scope>
    <source>
        <strain evidence="1 2">NBRC 15940</strain>
    </source>
</reference>
<sequence>MFLLGLFFRDLLSQCDSSCAEPVLMQARAKALILNKNSADTICYGPFHGYYKNVDYFNNDHFKALLVKEVWNDDWSIIEKMDLSSPPAGFCLGGYNR</sequence>
<protein>
    <submittedName>
        <fullName evidence="1">Uncharacterized protein</fullName>
    </submittedName>
</protein>
<gene>
    <name evidence="1" type="ORF">PEDI_11720</name>
</gene>
<keyword evidence="2" id="KW-1185">Reference proteome</keyword>
<dbReference type="Proteomes" id="UP001310022">
    <property type="component" value="Unassembled WGS sequence"/>
</dbReference>
<evidence type="ECO:0000313" key="2">
    <source>
        <dbReference type="Proteomes" id="UP001310022"/>
    </source>
</evidence>
<proteinExistence type="predicted"/>
<dbReference type="EMBL" id="BQKE01000001">
    <property type="protein sequence ID" value="GJM60620.1"/>
    <property type="molecule type" value="Genomic_DNA"/>
</dbReference>
<accession>A0AAN4VYC7</accession>
<evidence type="ECO:0000313" key="1">
    <source>
        <dbReference type="EMBL" id="GJM60620.1"/>
    </source>
</evidence>
<organism evidence="1 2">
    <name type="scientific">Persicobacter diffluens</name>
    <dbReference type="NCBI Taxonomy" id="981"/>
    <lineage>
        <taxon>Bacteria</taxon>
        <taxon>Pseudomonadati</taxon>
        <taxon>Bacteroidota</taxon>
        <taxon>Cytophagia</taxon>
        <taxon>Cytophagales</taxon>
        <taxon>Persicobacteraceae</taxon>
        <taxon>Persicobacter</taxon>
    </lineage>
</organism>